<dbReference type="PROSITE" id="PS00028">
    <property type="entry name" value="ZINC_FINGER_C2H2_1"/>
    <property type="match status" value="1"/>
</dbReference>
<dbReference type="SMART" id="SM00355">
    <property type="entry name" value="ZnF_C2H2"/>
    <property type="match status" value="2"/>
</dbReference>
<organism evidence="3 4">
    <name type="scientific">Littorina saxatilis</name>
    <dbReference type="NCBI Taxonomy" id="31220"/>
    <lineage>
        <taxon>Eukaryota</taxon>
        <taxon>Metazoa</taxon>
        <taxon>Spiralia</taxon>
        <taxon>Lophotrochozoa</taxon>
        <taxon>Mollusca</taxon>
        <taxon>Gastropoda</taxon>
        <taxon>Caenogastropoda</taxon>
        <taxon>Littorinimorpha</taxon>
        <taxon>Littorinoidea</taxon>
        <taxon>Littorinidae</taxon>
        <taxon>Littorina</taxon>
    </lineage>
</organism>
<dbReference type="AlphaFoldDB" id="A0AAN9BTW9"/>
<evidence type="ECO:0000313" key="3">
    <source>
        <dbReference type="EMBL" id="KAK7109645.1"/>
    </source>
</evidence>
<evidence type="ECO:0000313" key="4">
    <source>
        <dbReference type="Proteomes" id="UP001374579"/>
    </source>
</evidence>
<evidence type="ECO:0000256" key="1">
    <source>
        <dbReference type="PROSITE-ProRule" id="PRU00042"/>
    </source>
</evidence>
<dbReference type="Gene3D" id="3.30.160.60">
    <property type="entry name" value="Classic Zinc Finger"/>
    <property type="match status" value="1"/>
</dbReference>
<dbReference type="Proteomes" id="UP001374579">
    <property type="component" value="Unassembled WGS sequence"/>
</dbReference>
<comment type="caution">
    <text evidence="3">The sequence shown here is derived from an EMBL/GenBank/DDBJ whole genome shotgun (WGS) entry which is preliminary data.</text>
</comment>
<reference evidence="3 4" key="1">
    <citation type="submission" date="2024-02" db="EMBL/GenBank/DDBJ databases">
        <title>Chromosome-scale genome assembly of the rough periwinkle Littorina saxatilis.</title>
        <authorList>
            <person name="De Jode A."/>
            <person name="Faria R."/>
            <person name="Formenti G."/>
            <person name="Sims Y."/>
            <person name="Smith T.P."/>
            <person name="Tracey A."/>
            <person name="Wood J.M.D."/>
            <person name="Zagrodzka Z.B."/>
            <person name="Johannesson K."/>
            <person name="Butlin R.K."/>
            <person name="Leder E.H."/>
        </authorList>
    </citation>
    <scope>NUCLEOTIDE SEQUENCE [LARGE SCALE GENOMIC DNA]</scope>
    <source>
        <strain evidence="3">Snail1</strain>
        <tissue evidence="3">Muscle</tissue>
    </source>
</reference>
<feature type="domain" description="C2H2-type" evidence="2">
    <location>
        <begin position="36"/>
        <end position="63"/>
    </location>
</feature>
<dbReference type="Pfam" id="PF00096">
    <property type="entry name" value="zf-C2H2"/>
    <property type="match status" value="2"/>
</dbReference>
<evidence type="ECO:0000259" key="2">
    <source>
        <dbReference type="PROSITE" id="PS50157"/>
    </source>
</evidence>
<protein>
    <recommendedName>
        <fullName evidence="2">C2H2-type domain-containing protein</fullName>
    </recommendedName>
</protein>
<sequence>MQPGLVFSSVARRAQCHASLRIRKARAPSDVNEKTYSCRNCGKKFCSSSTVIRHRRSCERQFHLTCDLCGHPFYRRDHYQRHLARVHNTYDVMKGFTSTSRKKTQH</sequence>
<accession>A0AAN9BTW9</accession>
<keyword evidence="1" id="KW-0479">Metal-binding</keyword>
<proteinExistence type="predicted"/>
<dbReference type="SUPFAM" id="SSF57667">
    <property type="entry name" value="beta-beta-alpha zinc fingers"/>
    <property type="match status" value="1"/>
</dbReference>
<dbReference type="PROSITE" id="PS50157">
    <property type="entry name" value="ZINC_FINGER_C2H2_2"/>
    <property type="match status" value="2"/>
</dbReference>
<dbReference type="GO" id="GO:0008270">
    <property type="term" value="F:zinc ion binding"/>
    <property type="evidence" value="ECO:0007669"/>
    <property type="project" value="UniProtKB-KW"/>
</dbReference>
<keyword evidence="1" id="KW-0862">Zinc</keyword>
<gene>
    <name evidence="3" type="ORF">V1264_013649</name>
</gene>
<feature type="domain" description="C2H2-type" evidence="2">
    <location>
        <begin position="64"/>
        <end position="87"/>
    </location>
</feature>
<keyword evidence="1" id="KW-0863">Zinc-finger</keyword>
<dbReference type="EMBL" id="JBAMIC010000003">
    <property type="protein sequence ID" value="KAK7109645.1"/>
    <property type="molecule type" value="Genomic_DNA"/>
</dbReference>
<dbReference type="InterPro" id="IPR013087">
    <property type="entry name" value="Znf_C2H2_type"/>
</dbReference>
<keyword evidence="4" id="KW-1185">Reference proteome</keyword>
<dbReference type="InterPro" id="IPR036236">
    <property type="entry name" value="Znf_C2H2_sf"/>
</dbReference>
<name>A0AAN9BTW9_9CAEN</name>